<proteinExistence type="predicted"/>
<comment type="caution">
    <text evidence="1">The sequence shown here is derived from an EMBL/GenBank/DDBJ whole genome shotgun (WGS) entry which is preliminary data.</text>
</comment>
<dbReference type="RefSeq" id="WP_267769729.1">
    <property type="nucleotide sequence ID" value="NZ_JAPNKE010000002.1"/>
</dbReference>
<protein>
    <submittedName>
        <fullName evidence="1">Uncharacterized protein</fullName>
    </submittedName>
</protein>
<sequence length="309" mass="34102">MIRDLEEFRRLFRLHIPAAEHLAYYLETLARSPQYADLPALAGRFAAFEQRLAAQGLTVADYRQQQLLALRDELAAVPALSRLCAAAVGPAPATRNRLSEQTGAWFVSLDLREANFSVLKLYDDEGVLGDGPWAEFCAARGVDPVLASSKAFRQALFGYLEPKKVQRVQLGLTAALADDLRKGGLDERRIAVLSHDELILGFPGDDAGLAELRAVLARLAAAPRRPALRASVFRSAVVEPGIDLRAFYDLAGDGPPALRHRALVGVPGNLFYVYFKRHVLAAPLDRRDLYFRVEHRLAQWVVDDLPPAS</sequence>
<evidence type="ECO:0000313" key="1">
    <source>
        <dbReference type="EMBL" id="MCY1007144.1"/>
    </source>
</evidence>
<dbReference type="Proteomes" id="UP001150924">
    <property type="component" value="Unassembled WGS sequence"/>
</dbReference>
<reference evidence="1" key="1">
    <citation type="submission" date="2022-11" db="EMBL/GenBank/DDBJ databases">
        <title>Minimal conservation of predation-associated metabolite biosynthetic gene clusters underscores biosynthetic potential of Myxococcota including descriptions for ten novel species: Archangium lansinium sp. nov., Myxococcus landrumus sp. nov., Nannocystis bai.</title>
        <authorList>
            <person name="Ahearne A."/>
            <person name="Stevens C."/>
            <person name="Phillips K."/>
        </authorList>
    </citation>
    <scope>NUCLEOTIDE SEQUENCE</scope>
    <source>
        <strain evidence="1">Na p29</strain>
    </source>
</reference>
<keyword evidence="2" id="KW-1185">Reference proteome</keyword>
<name>A0A9X3EN64_9BACT</name>
<dbReference type="AlphaFoldDB" id="A0A9X3EN64"/>
<evidence type="ECO:0000313" key="2">
    <source>
        <dbReference type="Proteomes" id="UP001150924"/>
    </source>
</evidence>
<organism evidence="1 2">
    <name type="scientific">Nannocystis pusilla</name>
    <dbReference type="NCBI Taxonomy" id="889268"/>
    <lineage>
        <taxon>Bacteria</taxon>
        <taxon>Pseudomonadati</taxon>
        <taxon>Myxococcota</taxon>
        <taxon>Polyangia</taxon>
        <taxon>Nannocystales</taxon>
        <taxon>Nannocystaceae</taxon>
        <taxon>Nannocystis</taxon>
    </lineage>
</organism>
<gene>
    <name evidence="1" type="ORF">OV079_16590</name>
</gene>
<accession>A0A9X3EN64</accession>
<dbReference type="EMBL" id="JAPNKE010000002">
    <property type="protein sequence ID" value="MCY1007144.1"/>
    <property type="molecule type" value="Genomic_DNA"/>
</dbReference>